<dbReference type="InterPro" id="IPR006311">
    <property type="entry name" value="TAT_signal"/>
</dbReference>
<feature type="chain" id="PRO_5046000579" evidence="1">
    <location>
        <begin position="25"/>
        <end position="206"/>
    </location>
</feature>
<dbReference type="PROSITE" id="PS51318">
    <property type="entry name" value="TAT"/>
    <property type="match status" value="1"/>
</dbReference>
<sequence>MSVPLLSRRTLLGMAASLPAIGHAAPQHGLAAAAQGVNPVLVARALDALARHNSLVWSRDVIGIADFGLPSATPRLHLVNILTGTTTSLRVAHGRGSDPDHTGMLQSFSDAVGSAATSEGAYLTGPTYTGVHGLSRRLTGLDPTDAHAEERAIVIHSAWYADAAILPQQGKLGRSDGCFAVSPADIAMLLATLGEGRLLYAGRVTP</sequence>
<gene>
    <name evidence="2" type="ORF">QGN17_08660</name>
</gene>
<dbReference type="EMBL" id="JARYGZ010000001">
    <property type="protein sequence ID" value="MDH7638800.1"/>
    <property type="molecule type" value="Genomic_DNA"/>
</dbReference>
<dbReference type="Proteomes" id="UP001160625">
    <property type="component" value="Unassembled WGS sequence"/>
</dbReference>
<evidence type="ECO:0000256" key="1">
    <source>
        <dbReference type="SAM" id="SignalP"/>
    </source>
</evidence>
<dbReference type="InterPro" id="IPR032676">
    <property type="entry name" value="YkuD_2"/>
</dbReference>
<evidence type="ECO:0000313" key="3">
    <source>
        <dbReference type="Proteomes" id="UP001160625"/>
    </source>
</evidence>
<dbReference type="PANTHER" id="PTHR38477">
    <property type="entry name" value="HYPOTHETICAL EXPORTED PROTEIN"/>
    <property type="match status" value="1"/>
</dbReference>
<protein>
    <submittedName>
        <fullName evidence="2">Murein L,D-transpeptidase catalytic domain family protein</fullName>
    </submittedName>
</protein>
<dbReference type="Pfam" id="PF13645">
    <property type="entry name" value="YkuD_2"/>
    <property type="match status" value="1"/>
</dbReference>
<feature type="signal peptide" evidence="1">
    <location>
        <begin position="1"/>
        <end position="24"/>
    </location>
</feature>
<dbReference type="PANTHER" id="PTHR38477:SF1">
    <property type="entry name" value="MUREIN L,D-TRANSPEPTIDASE CATALYTIC DOMAIN FAMILY PROTEIN"/>
    <property type="match status" value="1"/>
</dbReference>
<comment type="caution">
    <text evidence="2">The sequence shown here is derived from an EMBL/GenBank/DDBJ whole genome shotgun (WGS) entry which is preliminary data.</text>
</comment>
<proteinExistence type="predicted"/>
<organism evidence="2 3">
    <name type="scientific">Sphingomonas oryzagri</name>
    <dbReference type="NCBI Taxonomy" id="3042314"/>
    <lineage>
        <taxon>Bacteria</taxon>
        <taxon>Pseudomonadati</taxon>
        <taxon>Pseudomonadota</taxon>
        <taxon>Alphaproteobacteria</taxon>
        <taxon>Sphingomonadales</taxon>
        <taxon>Sphingomonadaceae</taxon>
        <taxon>Sphingomonas</taxon>
    </lineage>
</organism>
<evidence type="ECO:0000313" key="2">
    <source>
        <dbReference type="EMBL" id="MDH7638800.1"/>
    </source>
</evidence>
<dbReference type="RefSeq" id="WP_281044078.1">
    <property type="nucleotide sequence ID" value="NZ_JARYGZ010000001.1"/>
</dbReference>
<keyword evidence="1" id="KW-0732">Signal</keyword>
<reference evidence="2" key="1">
    <citation type="submission" date="2023-04" db="EMBL/GenBank/DDBJ databases">
        <title>Sphingomonas sp. MAHUQ-71 isolated from rice field.</title>
        <authorList>
            <person name="Huq M.A."/>
        </authorList>
    </citation>
    <scope>NUCLEOTIDE SEQUENCE</scope>
    <source>
        <strain evidence="2">MAHUQ-71</strain>
    </source>
</reference>
<name>A0ABT6N0G7_9SPHN</name>
<accession>A0ABT6N0G7</accession>
<keyword evidence="3" id="KW-1185">Reference proteome</keyword>